<name>A0A388TK03_9BACT</name>
<accession>A0A388TK03</accession>
<reference evidence="1 2" key="1">
    <citation type="journal article" date="2019" name="ISME J.">
        <title>Genome analyses of uncultured TG2/ZB3 bacteria in 'Margulisbacteria' specifically attached to ectosymbiotic spirochetes of protists in the termite gut.</title>
        <authorList>
            <person name="Utami Y.D."/>
            <person name="Kuwahara H."/>
            <person name="Igai K."/>
            <person name="Murakami T."/>
            <person name="Sugaya K."/>
            <person name="Morikawa T."/>
            <person name="Nagura Y."/>
            <person name="Yuki M."/>
            <person name="Deevong P."/>
            <person name="Inoue T."/>
            <person name="Kihara K."/>
            <person name="Lo N."/>
            <person name="Yamada A."/>
            <person name="Ohkuma M."/>
            <person name="Hongoh Y."/>
        </authorList>
    </citation>
    <scope>NUCLEOTIDE SEQUENCE [LARGE SCALE GENOMIC DNA]</scope>
    <source>
        <strain evidence="1">NkOx7-02</strain>
    </source>
</reference>
<proteinExistence type="predicted"/>
<gene>
    <name evidence="1" type="ORF">NO2_1601</name>
</gene>
<dbReference type="Proteomes" id="UP000275925">
    <property type="component" value="Unassembled WGS sequence"/>
</dbReference>
<keyword evidence="2" id="KW-1185">Reference proteome</keyword>
<dbReference type="EMBL" id="BGZO01000128">
    <property type="protein sequence ID" value="GBR77173.1"/>
    <property type="molecule type" value="Genomic_DNA"/>
</dbReference>
<evidence type="ECO:0000313" key="2">
    <source>
        <dbReference type="Proteomes" id="UP000275925"/>
    </source>
</evidence>
<comment type="caution">
    <text evidence="1">The sequence shown here is derived from an EMBL/GenBank/DDBJ whole genome shotgun (WGS) entry which is preliminary data.</text>
</comment>
<organism evidence="1 2">
    <name type="scientific">Candidatus Termititenax persephonae</name>
    <dbReference type="NCBI Taxonomy" id="2218525"/>
    <lineage>
        <taxon>Bacteria</taxon>
        <taxon>Bacillati</taxon>
        <taxon>Candidatus Margulisiibacteriota</taxon>
        <taxon>Candidatus Termititenacia</taxon>
        <taxon>Candidatus Termititenacales</taxon>
        <taxon>Candidatus Termititenacaceae</taxon>
        <taxon>Candidatus Termititenax</taxon>
    </lineage>
</organism>
<evidence type="ECO:0008006" key="3">
    <source>
        <dbReference type="Google" id="ProtNLM"/>
    </source>
</evidence>
<protein>
    <recommendedName>
        <fullName evidence="3">Glycosyl transferase GTB-type super family</fullName>
    </recommendedName>
</protein>
<sequence length="339" mass="39519">MRILFISHGLHPDYQNDTVFHGLKALYGKNVSENVDLWYMYSDIATPEKAELPCSKGFTLYGNLSPRLKNIIPPREIQNRLKTHYFDYIIYGSIRHCHAYFGLVQRYYAKEKIIFIDGDDRTNVYTYFLNKGFYFKRELTTLEKKPDRAIFPISFGIPKEKILKQVPPKTIMLANSIPGELSTYIYNQEKDYYADYAKSCFALTKKKGGWDCLRHYEILANGCIPLFIDLASCPAETLHAFPKKQILHVKRLFARKILTAKEIHDLAVGLLNYTRRHLTTERVARYLLTAVKNGTIGKHHFSLYTPFTRIIYKILNAPFKFVREFARRRLNLPPTPETA</sequence>
<evidence type="ECO:0000313" key="1">
    <source>
        <dbReference type="EMBL" id="GBR77173.1"/>
    </source>
</evidence>
<dbReference type="AlphaFoldDB" id="A0A388TK03"/>